<dbReference type="CDD" id="cd08645">
    <property type="entry name" value="FMT_core_GART"/>
    <property type="match status" value="1"/>
</dbReference>
<dbReference type="Proteomes" id="UP000007076">
    <property type="component" value="Chromosome"/>
</dbReference>
<dbReference type="Pfam" id="PF00551">
    <property type="entry name" value="Formyl_trans_N"/>
    <property type="match status" value="1"/>
</dbReference>
<dbReference type="UniPathway" id="UPA00074">
    <property type="reaction ID" value="UER00126"/>
</dbReference>
<dbReference type="HOGENOM" id="CLU_038395_1_3_11"/>
<dbReference type="STRING" id="452652.KSE_10990"/>
<feature type="binding site" evidence="4">
    <location>
        <begin position="20"/>
        <end position="22"/>
    </location>
    <ligand>
        <name>N(1)-(5-phospho-beta-D-ribosyl)glycinamide</name>
        <dbReference type="ChEBI" id="CHEBI:143788"/>
    </ligand>
</feature>
<dbReference type="HAMAP" id="MF_01930">
    <property type="entry name" value="PurN"/>
    <property type="match status" value="1"/>
</dbReference>
<keyword evidence="7" id="KW-1185">Reference proteome</keyword>
<dbReference type="GO" id="GO:0005829">
    <property type="term" value="C:cytosol"/>
    <property type="evidence" value="ECO:0007669"/>
    <property type="project" value="TreeGrafter"/>
</dbReference>
<evidence type="ECO:0000256" key="3">
    <source>
        <dbReference type="ARBA" id="ARBA00022755"/>
    </source>
</evidence>
<dbReference type="InterPro" id="IPR036477">
    <property type="entry name" value="Formyl_transf_N_sf"/>
</dbReference>
<organism evidence="6 7">
    <name type="scientific">Kitasatospora setae (strain ATCC 33774 / DSM 43861 / JCM 3304 / KCC A-0304 / NBRC 14216 / KM-6054)</name>
    <name type="common">Streptomyces setae</name>
    <dbReference type="NCBI Taxonomy" id="452652"/>
    <lineage>
        <taxon>Bacteria</taxon>
        <taxon>Bacillati</taxon>
        <taxon>Actinomycetota</taxon>
        <taxon>Actinomycetes</taxon>
        <taxon>Kitasatosporales</taxon>
        <taxon>Streptomycetaceae</taxon>
        <taxon>Kitasatospora</taxon>
    </lineage>
</organism>
<evidence type="ECO:0000313" key="6">
    <source>
        <dbReference type="EMBL" id="BAJ26933.1"/>
    </source>
</evidence>
<feature type="active site" description="Proton donor" evidence="4">
    <location>
        <position position="117"/>
    </location>
</feature>
<feature type="site" description="Raises pKa of active site His" evidence="4">
    <location>
        <position position="158"/>
    </location>
</feature>
<comment type="similarity">
    <text evidence="4">Belongs to the GART family.</text>
</comment>
<evidence type="ECO:0000256" key="2">
    <source>
        <dbReference type="ARBA" id="ARBA00022679"/>
    </source>
</evidence>
<feature type="domain" description="Formyl transferase N-terminal" evidence="5">
    <location>
        <begin position="11"/>
        <end position="195"/>
    </location>
</feature>
<accession>E4N6V2</accession>
<dbReference type="InterPro" id="IPR002376">
    <property type="entry name" value="Formyl_transf_N"/>
</dbReference>
<evidence type="ECO:0000313" key="7">
    <source>
        <dbReference type="Proteomes" id="UP000007076"/>
    </source>
</evidence>
<reference evidence="6 7" key="1">
    <citation type="journal article" date="2010" name="DNA Res.">
        <title>Genome sequence of Kitasatospora setae NBRC 14216T: an evolutionary snapshot of the family Streptomycetaceae.</title>
        <authorList>
            <person name="Ichikawa N."/>
            <person name="Oguchi A."/>
            <person name="Ikeda H."/>
            <person name="Ishikawa J."/>
            <person name="Kitani S."/>
            <person name="Watanabe Y."/>
            <person name="Nakamura S."/>
            <person name="Katano Y."/>
            <person name="Kishi E."/>
            <person name="Sasagawa M."/>
            <person name="Ankai A."/>
            <person name="Fukui S."/>
            <person name="Hashimoto Y."/>
            <person name="Kamata S."/>
            <person name="Otoguro M."/>
            <person name="Tanikawa S."/>
            <person name="Nihira T."/>
            <person name="Horinouchi S."/>
            <person name="Ohnishi Y."/>
            <person name="Hayakawa M."/>
            <person name="Kuzuyama T."/>
            <person name="Arisawa A."/>
            <person name="Nomoto F."/>
            <person name="Miura H."/>
            <person name="Takahashi Y."/>
            <person name="Fujita N."/>
        </authorList>
    </citation>
    <scope>NUCLEOTIDE SEQUENCE [LARGE SCALE GENOMIC DNA]</scope>
    <source>
        <strain evidence="7">ATCC 33774 / DSM 43861 / JCM 3304 / KCC A-0304 / NBRC 14216 / KM-6054</strain>
    </source>
</reference>
<name>E4N6V2_KITSK</name>
<comment type="function">
    <text evidence="4">Catalyzes the transfer of a formyl group from 10-formyltetrahydrofolate to 5-phospho-ribosyl-glycinamide (GAR), producing 5-phospho-ribosyl-N-formylglycinamide (FGAR) and tetrahydrofolate.</text>
</comment>
<dbReference type="EMBL" id="AP010968">
    <property type="protein sequence ID" value="BAJ26933.1"/>
    <property type="molecule type" value="Genomic_DNA"/>
</dbReference>
<dbReference type="AlphaFoldDB" id="E4N6V2"/>
<dbReference type="InterPro" id="IPR004607">
    <property type="entry name" value="GART"/>
</dbReference>
<feature type="binding site" evidence="4">
    <location>
        <position position="115"/>
    </location>
    <ligand>
        <name>(6R)-10-formyltetrahydrofolate</name>
        <dbReference type="ChEBI" id="CHEBI:195366"/>
    </ligand>
</feature>
<dbReference type="Gene3D" id="3.40.50.170">
    <property type="entry name" value="Formyl transferase, N-terminal domain"/>
    <property type="match status" value="1"/>
</dbReference>
<evidence type="ECO:0000256" key="1">
    <source>
        <dbReference type="ARBA" id="ARBA00005054"/>
    </source>
</evidence>
<dbReference type="PATRIC" id="fig|452652.3.peg.1093"/>
<dbReference type="PANTHER" id="PTHR43369">
    <property type="entry name" value="PHOSPHORIBOSYLGLYCINAMIDE FORMYLTRANSFERASE"/>
    <property type="match status" value="1"/>
</dbReference>
<sequence length="203" mass="20995">MHKGGSAERLRVAVLVSHGGSNLRALHAASLLPGARFEVALVVSNNSGAAGLAFAREQGIAARHLSGRTHPDPAALDDALCAALAETGAGLLVTAGYLRRLGPRALREFAGRAVNVHPSLLPAYGGPGMYGEAVHRAVLAAGERRSGASVHRLTAEYDEGPVLARAEVPVEPDDTVESLAARVLAAEHELLPRVVAGFADGTW</sequence>
<protein>
    <recommendedName>
        <fullName evidence="4">Phosphoribosylglycinamide formyltransferase</fullName>
        <ecNumber evidence="4">2.1.2.2</ecNumber>
    </recommendedName>
    <alternativeName>
        <fullName evidence="4">5'-phosphoribosylglycinamide transformylase</fullName>
    </alternativeName>
    <alternativeName>
        <fullName evidence="4">GAR transformylase</fullName>
        <shortName evidence="4">GART</shortName>
    </alternativeName>
</protein>
<keyword evidence="2 4" id="KW-0808">Transferase</keyword>
<dbReference type="KEGG" id="ksk:KSE_10990"/>
<dbReference type="PANTHER" id="PTHR43369:SF2">
    <property type="entry name" value="PHOSPHORIBOSYLGLYCINAMIDE FORMYLTRANSFERASE"/>
    <property type="match status" value="1"/>
</dbReference>
<dbReference type="GO" id="GO:0006189">
    <property type="term" value="P:'de novo' IMP biosynthetic process"/>
    <property type="evidence" value="ECO:0007669"/>
    <property type="project" value="UniProtKB-UniRule"/>
</dbReference>
<gene>
    <name evidence="6" type="primary">purN2</name>
    <name evidence="4" type="synonym">purN</name>
    <name evidence="6" type="ordered locus">KSE_10990</name>
</gene>
<comment type="pathway">
    <text evidence="1 4">Purine metabolism; IMP biosynthesis via de novo pathway; N(2)-formyl-N(1)-(5-phospho-D-ribosyl)glycinamide from N(1)-(5-phospho-D-ribosyl)glycinamide (10-formyl THF route): step 1/1.</text>
</comment>
<dbReference type="eggNOG" id="COG0299">
    <property type="taxonomic scope" value="Bacteria"/>
</dbReference>
<dbReference type="SUPFAM" id="SSF53328">
    <property type="entry name" value="Formyltransferase"/>
    <property type="match status" value="1"/>
</dbReference>
<comment type="catalytic activity">
    <reaction evidence="4">
        <text>N(1)-(5-phospho-beta-D-ribosyl)glycinamide + (6R)-10-formyltetrahydrofolate = N(2)-formyl-N(1)-(5-phospho-beta-D-ribosyl)glycinamide + (6S)-5,6,7,8-tetrahydrofolate + H(+)</text>
        <dbReference type="Rhea" id="RHEA:15053"/>
        <dbReference type="ChEBI" id="CHEBI:15378"/>
        <dbReference type="ChEBI" id="CHEBI:57453"/>
        <dbReference type="ChEBI" id="CHEBI:143788"/>
        <dbReference type="ChEBI" id="CHEBI:147286"/>
        <dbReference type="ChEBI" id="CHEBI:195366"/>
        <dbReference type="EC" id="2.1.2.2"/>
    </reaction>
</comment>
<dbReference type="GO" id="GO:0004644">
    <property type="term" value="F:phosphoribosylglycinamide formyltransferase activity"/>
    <property type="evidence" value="ECO:0007669"/>
    <property type="project" value="UniProtKB-UniRule"/>
</dbReference>
<evidence type="ECO:0000259" key="5">
    <source>
        <dbReference type="Pfam" id="PF00551"/>
    </source>
</evidence>
<dbReference type="EC" id="2.1.2.2" evidence="4"/>
<feature type="binding site" evidence="4">
    <location>
        <position position="68"/>
    </location>
    <ligand>
        <name>(6R)-10-formyltetrahydrofolate</name>
        <dbReference type="ChEBI" id="CHEBI:195366"/>
    </ligand>
</feature>
<proteinExistence type="inferred from homology"/>
<evidence type="ECO:0000256" key="4">
    <source>
        <dbReference type="HAMAP-Rule" id="MF_01930"/>
    </source>
</evidence>
<comment type="caution">
    <text evidence="4">Lacks conserved residue(s) required for the propagation of feature annotation.</text>
</comment>
<keyword evidence="3 4" id="KW-0658">Purine biosynthesis</keyword>